<organism evidence="3 4">
    <name type="scientific">Mycena maculata</name>
    <dbReference type="NCBI Taxonomy" id="230809"/>
    <lineage>
        <taxon>Eukaryota</taxon>
        <taxon>Fungi</taxon>
        <taxon>Dikarya</taxon>
        <taxon>Basidiomycota</taxon>
        <taxon>Agaricomycotina</taxon>
        <taxon>Agaricomycetes</taxon>
        <taxon>Agaricomycetidae</taxon>
        <taxon>Agaricales</taxon>
        <taxon>Marasmiineae</taxon>
        <taxon>Mycenaceae</taxon>
        <taxon>Mycena</taxon>
    </lineage>
</organism>
<evidence type="ECO:0000256" key="1">
    <source>
        <dbReference type="SAM" id="MobiDB-lite"/>
    </source>
</evidence>
<sequence>ANFSTGDFAYDWVLHYMENHRVWNESRSFKVVARNAASRPNRSSGVGAADGQPLAFFEPAPETPSLFRWRGH</sequence>
<dbReference type="AlphaFoldDB" id="A0AAD7K0B0"/>
<accession>A0AAD7K0B0</accession>
<dbReference type="InterPro" id="IPR014851">
    <property type="entry name" value="BCS1_N"/>
</dbReference>
<dbReference type="Pfam" id="PF08740">
    <property type="entry name" value="BCS1_N"/>
    <property type="match status" value="1"/>
</dbReference>
<keyword evidence="4" id="KW-1185">Reference proteome</keyword>
<name>A0AAD7K0B0_9AGAR</name>
<dbReference type="Proteomes" id="UP001215280">
    <property type="component" value="Unassembled WGS sequence"/>
</dbReference>
<comment type="caution">
    <text evidence="3">The sequence shown here is derived from an EMBL/GenBank/DDBJ whole genome shotgun (WGS) entry which is preliminary data.</text>
</comment>
<proteinExistence type="predicted"/>
<evidence type="ECO:0000259" key="2">
    <source>
        <dbReference type="Pfam" id="PF08740"/>
    </source>
</evidence>
<feature type="domain" description="BCS1 N-terminal" evidence="2">
    <location>
        <begin position="2"/>
        <end position="72"/>
    </location>
</feature>
<gene>
    <name evidence="3" type="ORF">DFH07DRAFT_721996</name>
</gene>
<evidence type="ECO:0000313" key="4">
    <source>
        <dbReference type="Proteomes" id="UP001215280"/>
    </source>
</evidence>
<dbReference type="EMBL" id="JARJLG010000014">
    <property type="protein sequence ID" value="KAJ7775609.1"/>
    <property type="molecule type" value="Genomic_DNA"/>
</dbReference>
<protein>
    <recommendedName>
        <fullName evidence="2">BCS1 N-terminal domain-containing protein</fullName>
    </recommendedName>
</protein>
<feature type="region of interest" description="Disordered" evidence="1">
    <location>
        <begin position="38"/>
        <end position="59"/>
    </location>
</feature>
<feature type="non-terminal residue" evidence="3">
    <location>
        <position position="1"/>
    </location>
</feature>
<reference evidence="3" key="1">
    <citation type="submission" date="2023-03" db="EMBL/GenBank/DDBJ databases">
        <title>Massive genome expansion in bonnet fungi (Mycena s.s.) driven by repeated elements and novel gene families across ecological guilds.</title>
        <authorList>
            <consortium name="Lawrence Berkeley National Laboratory"/>
            <person name="Harder C.B."/>
            <person name="Miyauchi S."/>
            <person name="Viragh M."/>
            <person name="Kuo A."/>
            <person name="Thoen E."/>
            <person name="Andreopoulos B."/>
            <person name="Lu D."/>
            <person name="Skrede I."/>
            <person name="Drula E."/>
            <person name="Henrissat B."/>
            <person name="Morin E."/>
            <person name="Kohler A."/>
            <person name="Barry K."/>
            <person name="LaButti K."/>
            <person name="Morin E."/>
            <person name="Salamov A."/>
            <person name="Lipzen A."/>
            <person name="Mereny Z."/>
            <person name="Hegedus B."/>
            <person name="Baldrian P."/>
            <person name="Stursova M."/>
            <person name="Weitz H."/>
            <person name="Taylor A."/>
            <person name="Grigoriev I.V."/>
            <person name="Nagy L.G."/>
            <person name="Martin F."/>
            <person name="Kauserud H."/>
        </authorList>
    </citation>
    <scope>NUCLEOTIDE SEQUENCE</scope>
    <source>
        <strain evidence="3">CBHHK188m</strain>
    </source>
</reference>
<feature type="non-terminal residue" evidence="3">
    <location>
        <position position="72"/>
    </location>
</feature>
<evidence type="ECO:0000313" key="3">
    <source>
        <dbReference type="EMBL" id="KAJ7775609.1"/>
    </source>
</evidence>